<dbReference type="EMBL" id="FXUA01000001">
    <property type="protein sequence ID" value="SMP01337.1"/>
    <property type="molecule type" value="Genomic_DNA"/>
</dbReference>
<sequence>MLFEPLVPMSEIILTNKDHKAMNSLRKITNYSEGLTSLIAGTYVLSLALSKKNIALKVAFGVAGAYLILRSGGKLNSDHFTFEDKL</sequence>
<accession>A0ABY1N648</accession>
<dbReference type="Proteomes" id="UP001157915">
    <property type="component" value="Unassembled WGS sequence"/>
</dbReference>
<protein>
    <submittedName>
        <fullName evidence="1">Uncharacterized protein</fullName>
    </submittedName>
</protein>
<proteinExistence type="predicted"/>
<reference evidence="1 2" key="1">
    <citation type="submission" date="2017-05" db="EMBL/GenBank/DDBJ databases">
        <authorList>
            <person name="Varghese N."/>
            <person name="Submissions S."/>
        </authorList>
    </citation>
    <scope>NUCLEOTIDE SEQUENCE [LARGE SCALE GENOMIC DNA]</scope>
    <source>
        <strain evidence="1 2">DSM 15360</strain>
    </source>
</reference>
<gene>
    <name evidence="1" type="ORF">SAMN06265367_10113</name>
</gene>
<organism evidence="1 2">
    <name type="scientific">Algoriphagus winogradskyi</name>
    <dbReference type="NCBI Taxonomy" id="237017"/>
    <lineage>
        <taxon>Bacteria</taxon>
        <taxon>Pseudomonadati</taxon>
        <taxon>Bacteroidota</taxon>
        <taxon>Cytophagia</taxon>
        <taxon>Cytophagales</taxon>
        <taxon>Cyclobacteriaceae</taxon>
        <taxon>Algoriphagus</taxon>
    </lineage>
</organism>
<name>A0ABY1N648_9BACT</name>
<evidence type="ECO:0000313" key="1">
    <source>
        <dbReference type="EMBL" id="SMP01337.1"/>
    </source>
</evidence>
<keyword evidence="2" id="KW-1185">Reference proteome</keyword>
<comment type="caution">
    <text evidence="1">The sequence shown here is derived from an EMBL/GenBank/DDBJ whole genome shotgun (WGS) entry which is preliminary data.</text>
</comment>
<evidence type="ECO:0000313" key="2">
    <source>
        <dbReference type="Proteomes" id="UP001157915"/>
    </source>
</evidence>